<name>A0A9N9FUZ1_9GLOM</name>
<feature type="region of interest" description="Disordered" evidence="2">
    <location>
        <begin position="71"/>
        <end position="112"/>
    </location>
</feature>
<feature type="coiled-coil region" evidence="1">
    <location>
        <begin position="197"/>
        <end position="224"/>
    </location>
</feature>
<feature type="compositionally biased region" description="Low complexity" evidence="2">
    <location>
        <begin position="259"/>
        <end position="277"/>
    </location>
</feature>
<feature type="compositionally biased region" description="Basic and acidic residues" evidence="2">
    <location>
        <begin position="144"/>
        <end position="155"/>
    </location>
</feature>
<feature type="compositionally biased region" description="Polar residues" evidence="2">
    <location>
        <begin position="94"/>
        <end position="112"/>
    </location>
</feature>
<protein>
    <submittedName>
        <fullName evidence="3">11643_t:CDS:1</fullName>
    </submittedName>
</protein>
<dbReference type="OrthoDB" id="2450007at2759"/>
<dbReference type="EMBL" id="CAJVPL010001263">
    <property type="protein sequence ID" value="CAG8561960.1"/>
    <property type="molecule type" value="Genomic_DNA"/>
</dbReference>
<accession>A0A9N9FUZ1</accession>
<proteinExistence type="predicted"/>
<keyword evidence="4" id="KW-1185">Reference proteome</keyword>
<feature type="compositionally biased region" description="Basic residues" evidence="2">
    <location>
        <begin position="165"/>
        <end position="174"/>
    </location>
</feature>
<gene>
    <name evidence="3" type="ORF">AGERDE_LOCUS7195</name>
</gene>
<reference evidence="3" key="1">
    <citation type="submission" date="2021-06" db="EMBL/GenBank/DDBJ databases">
        <authorList>
            <person name="Kallberg Y."/>
            <person name="Tangrot J."/>
            <person name="Rosling A."/>
        </authorList>
    </citation>
    <scope>NUCLEOTIDE SEQUENCE</scope>
    <source>
        <strain evidence="3">MT106</strain>
    </source>
</reference>
<feature type="region of interest" description="Disordered" evidence="2">
    <location>
        <begin position="252"/>
        <end position="284"/>
    </location>
</feature>
<comment type="caution">
    <text evidence="3">The sequence shown here is derived from an EMBL/GenBank/DDBJ whole genome shotgun (WGS) entry which is preliminary data.</text>
</comment>
<evidence type="ECO:0000256" key="1">
    <source>
        <dbReference type="SAM" id="Coils"/>
    </source>
</evidence>
<organism evidence="3 4">
    <name type="scientific">Ambispora gerdemannii</name>
    <dbReference type="NCBI Taxonomy" id="144530"/>
    <lineage>
        <taxon>Eukaryota</taxon>
        <taxon>Fungi</taxon>
        <taxon>Fungi incertae sedis</taxon>
        <taxon>Mucoromycota</taxon>
        <taxon>Glomeromycotina</taxon>
        <taxon>Glomeromycetes</taxon>
        <taxon>Archaeosporales</taxon>
        <taxon>Ambisporaceae</taxon>
        <taxon>Ambispora</taxon>
    </lineage>
</organism>
<evidence type="ECO:0000256" key="2">
    <source>
        <dbReference type="SAM" id="MobiDB-lite"/>
    </source>
</evidence>
<feature type="region of interest" description="Disordered" evidence="2">
    <location>
        <begin position="126"/>
        <end position="190"/>
    </location>
</feature>
<evidence type="ECO:0000313" key="3">
    <source>
        <dbReference type="EMBL" id="CAG8561960.1"/>
    </source>
</evidence>
<sequence>MFTLVDLHRKVARCARKVTKEQRGTRFLVDPRANDVGFSNFFEGFGLGGGSGNAAGIGNSHTEWLGNPTTSFPFTPTRNQNTKAIVPNKKYSPTKASNNSQTSTLKSPLQLSRKISSSSSFNYVKNGINNEHDEDAEDQANCSAKEDEGVDDKNNSNKNNSNNHNSKKKSKRKRLFEDTPDPTGILSDKDNNTLRDLVSMKDMLKKYEEEFSQIKEAIIQIKVDQENQSRNNIISGNDMENSVEEYSDTWRRETNHQENGGSSTTNYNTTNTITTRNGTDHNSNQHQQRLTIRNNRYHPFNVAKRVHMIEQTLQRASLKVTMTETRVSRLEVKYANISRKYHAWNKLLKEGSNTRDTTKKAFFANAAQNVKENITSMCVGFWLGTASIYVARQVWLYLL</sequence>
<dbReference type="Proteomes" id="UP000789831">
    <property type="component" value="Unassembled WGS sequence"/>
</dbReference>
<evidence type="ECO:0000313" key="4">
    <source>
        <dbReference type="Proteomes" id="UP000789831"/>
    </source>
</evidence>
<keyword evidence="1" id="KW-0175">Coiled coil</keyword>
<feature type="compositionally biased region" description="Polar residues" evidence="2">
    <location>
        <begin position="71"/>
        <end position="83"/>
    </location>
</feature>
<dbReference type="AlphaFoldDB" id="A0A9N9FUZ1"/>